<dbReference type="Proteomes" id="UP000035062">
    <property type="component" value="Unassembled WGS sequence"/>
</dbReference>
<dbReference type="RefSeq" id="WP_008985239.1">
    <property type="nucleotide sequence ID" value="NZ_AKKU01000025.1"/>
</dbReference>
<reference evidence="7 8" key="1">
    <citation type="journal article" date="2012" name="J. Bacteriol.">
        <title>Genome Sequence of Pectin-Degrading Alishewanella agri, Isolated from Landfill Soil.</title>
        <authorList>
            <person name="Kim J."/>
            <person name="Jung J."/>
            <person name="Sung J.S."/>
            <person name="Chun J."/>
            <person name="Park W."/>
        </authorList>
    </citation>
    <scope>NUCLEOTIDE SEQUENCE [LARGE SCALE GENOMIC DNA]</scope>
    <source>
        <strain evidence="7 8">BL06</strain>
    </source>
</reference>
<keyword evidence="8" id="KW-1185">Reference proteome</keyword>
<dbReference type="InterPro" id="IPR055342">
    <property type="entry name" value="MreC_beta-barrel_core"/>
</dbReference>
<accession>I8U3R5</accession>
<feature type="domain" description="Rod shape-determining protein MreC beta-barrel core" evidence="6">
    <location>
        <begin position="123"/>
        <end position="269"/>
    </location>
</feature>
<protein>
    <recommendedName>
        <fullName evidence="2 5">Cell shape-determining protein MreC</fullName>
    </recommendedName>
    <alternativeName>
        <fullName evidence="4 5">Cell shape protein MreC</fullName>
    </alternativeName>
</protein>
<dbReference type="PANTHER" id="PTHR34138">
    <property type="entry name" value="CELL SHAPE-DETERMINING PROTEIN MREC"/>
    <property type="match status" value="1"/>
</dbReference>
<evidence type="ECO:0000313" key="8">
    <source>
        <dbReference type="Proteomes" id="UP000035062"/>
    </source>
</evidence>
<evidence type="ECO:0000256" key="5">
    <source>
        <dbReference type="PIRNR" id="PIRNR038471"/>
    </source>
</evidence>
<dbReference type="Pfam" id="PF04085">
    <property type="entry name" value="MreC"/>
    <property type="match status" value="1"/>
</dbReference>
<dbReference type="eggNOG" id="COG1792">
    <property type="taxonomic scope" value="Bacteria"/>
</dbReference>
<dbReference type="Gene3D" id="2.40.10.340">
    <property type="entry name" value="Rod shape-determining protein MreC, domain 1"/>
    <property type="match status" value="1"/>
</dbReference>
<keyword evidence="3 5" id="KW-0133">Cell shape</keyword>
<dbReference type="InterPro" id="IPR042175">
    <property type="entry name" value="Cell/Rod_MreC_2"/>
</dbReference>
<dbReference type="PATRIC" id="fig|1195246.3.peg.2426"/>
<dbReference type="InterPro" id="IPR042177">
    <property type="entry name" value="Cell/Rod_1"/>
</dbReference>
<dbReference type="EMBL" id="AKKU01000025">
    <property type="protein sequence ID" value="EIW87971.1"/>
    <property type="molecule type" value="Genomic_DNA"/>
</dbReference>
<evidence type="ECO:0000256" key="2">
    <source>
        <dbReference type="ARBA" id="ARBA00013855"/>
    </source>
</evidence>
<dbReference type="GO" id="GO:0008360">
    <property type="term" value="P:regulation of cell shape"/>
    <property type="evidence" value="ECO:0007669"/>
    <property type="project" value="UniProtKB-KW"/>
</dbReference>
<dbReference type="NCBIfam" id="TIGR00219">
    <property type="entry name" value="mreC"/>
    <property type="match status" value="1"/>
</dbReference>
<organism evidence="7 8">
    <name type="scientific">Alishewanella agri BL06</name>
    <dbReference type="NCBI Taxonomy" id="1195246"/>
    <lineage>
        <taxon>Bacteria</taxon>
        <taxon>Pseudomonadati</taxon>
        <taxon>Pseudomonadota</taxon>
        <taxon>Gammaproteobacteria</taxon>
        <taxon>Alteromonadales</taxon>
        <taxon>Alteromonadaceae</taxon>
        <taxon>Alishewanella</taxon>
    </lineage>
</organism>
<evidence type="ECO:0000313" key="7">
    <source>
        <dbReference type="EMBL" id="EIW87971.1"/>
    </source>
</evidence>
<dbReference type="AlphaFoldDB" id="I8U3R5"/>
<evidence type="ECO:0000256" key="3">
    <source>
        <dbReference type="ARBA" id="ARBA00022960"/>
    </source>
</evidence>
<evidence type="ECO:0000256" key="4">
    <source>
        <dbReference type="ARBA" id="ARBA00032089"/>
    </source>
</evidence>
<dbReference type="InterPro" id="IPR007221">
    <property type="entry name" value="MreC"/>
</dbReference>
<dbReference type="PIRSF" id="PIRSF038471">
    <property type="entry name" value="MreC"/>
    <property type="match status" value="1"/>
</dbReference>
<gene>
    <name evidence="7" type="ORF">AGRI_12236</name>
</gene>
<dbReference type="Gene3D" id="2.40.10.350">
    <property type="entry name" value="Rod shape-determining protein MreC, domain 2"/>
    <property type="match status" value="1"/>
</dbReference>
<comment type="function">
    <text evidence="5">Involved in formation and maintenance of cell shape.</text>
</comment>
<evidence type="ECO:0000259" key="6">
    <source>
        <dbReference type="Pfam" id="PF04085"/>
    </source>
</evidence>
<proteinExistence type="inferred from homology"/>
<sequence>MNDFFARGPALGLRLVLAVACSIGLMFVDRYTDSATQVRSYLTSAVSPLFYAASLPESLISSASEQLMSQQQLLTENSALRERLLQQDAQLQLLNFLQQENNKLRALLGSAPVVEGQRLIAEVLAVYSHPFAHQVVLNKGSNDGVNVHQPLIDDKGVVGQIVSVGPSSSRALLISDNTHAISLRAERTGIRTIAEGIGQWDQLRVIHLPLSTDIREGDRLLTSGLDGRFPEGYPVAEVTRVFKDDSQPFMNVMARPYAKLDRIRHVLILLPGNQLTVEPPAEEPL</sequence>
<evidence type="ECO:0000256" key="1">
    <source>
        <dbReference type="ARBA" id="ARBA00009369"/>
    </source>
</evidence>
<dbReference type="PANTHER" id="PTHR34138:SF1">
    <property type="entry name" value="CELL SHAPE-DETERMINING PROTEIN MREC"/>
    <property type="match status" value="1"/>
</dbReference>
<dbReference type="STRING" id="1195246.AGRI_12236"/>
<comment type="caution">
    <text evidence="7">The sequence shown here is derived from an EMBL/GenBank/DDBJ whole genome shotgun (WGS) entry which is preliminary data.</text>
</comment>
<comment type="similarity">
    <text evidence="1 5">Belongs to the MreC family.</text>
</comment>
<name>I8U3R5_9ALTE</name>
<dbReference type="GO" id="GO:0005886">
    <property type="term" value="C:plasma membrane"/>
    <property type="evidence" value="ECO:0007669"/>
    <property type="project" value="TreeGrafter"/>
</dbReference>